<protein>
    <recommendedName>
        <fullName evidence="1">Protein kinase domain-containing protein</fullName>
    </recommendedName>
</protein>
<dbReference type="GO" id="GO:0005524">
    <property type="term" value="F:ATP binding"/>
    <property type="evidence" value="ECO:0007669"/>
    <property type="project" value="InterPro"/>
</dbReference>
<dbReference type="AlphaFoldDB" id="A0A8S1QEX9"/>
<organism evidence="2 3">
    <name type="scientific">Paramecium sonneborni</name>
    <dbReference type="NCBI Taxonomy" id="65129"/>
    <lineage>
        <taxon>Eukaryota</taxon>
        <taxon>Sar</taxon>
        <taxon>Alveolata</taxon>
        <taxon>Ciliophora</taxon>
        <taxon>Intramacronucleata</taxon>
        <taxon>Oligohymenophorea</taxon>
        <taxon>Peniculida</taxon>
        <taxon>Parameciidae</taxon>
        <taxon>Paramecium</taxon>
    </lineage>
</organism>
<dbReference type="EMBL" id="CAJJDN010000105">
    <property type="protein sequence ID" value="CAD8114093.1"/>
    <property type="molecule type" value="Genomic_DNA"/>
</dbReference>
<dbReference type="OrthoDB" id="296628at2759"/>
<dbReference type="PROSITE" id="PS50011">
    <property type="entry name" value="PROTEIN_KINASE_DOM"/>
    <property type="match status" value="1"/>
</dbReference>
<evidence type="ECO:0000313" key="2">
    <source>
        <dbReference type="EMBL" id="CAD8114093.1"/>
    </source>
</evidence>
<name>A0A8S1QEX9_9CILI</name>
<sequence length="556" mass="65828">MGCLFGKQEQAQNRYQMKEYDKFKVLQLIAKRCFQFLIFRYIYYQIGCMVYEIFKLVGITGFFRNVMANFQCFQVKYIKINRYSLNCFQQANKVLNQFNLPKALFYSIIQSDDAFLKKNMINKEEVFNEQYSCFDESEIEMEQEPEIDMGNQSLDLSGIDNNNNNNVSPIKKANFEDDKINHQKLILDYLDHFCPQSEQQYYEWLISEKVIQYLQQSLIMNLWFNKLDLEERFVWQKTDSNAFVRRKFQLIENKLLILYGSESQDIIEIIPLAYSIIQEIPKQQYVNKFGITIKCDKLKIEAQLFFDTLIELHQLYCPYSKKYQILNNNKKTHIECVNKSLGLKLSIQQFQLDNSSISNLIIHDSVSNFKGVIKCHEIQFQNASTIFQICENIPFTLDEYLSQIKQFSEFQIRQIAKQLLVTFNYIHMMGIIIVCLNPNQIVVIPNKQEPDSIEKIAICNFSYSTYQFKLYNKQKLSEFASPEVMKGQMFDELVDSYLLYKLLTYVIRGQQLSPNFKDLLSKLEKQIPIEQALQHELFKDETITKKAIENMVILKN</sequence>
<keyword evidence="3" id="KW-1185">Reference proteome</keyword>
<evidence type="ECO:0000259" key="1">
    <source>
        <dbReference type="PROSITE" id="PS50011"/>
    </source>
</evidence>
<proteinExistence type="predicted"/>
<reference evidence="2" key="1">
    <citation type="submission" date="2021-01" db="EMBL/GenBank/DDBJ databases">
        <authorList>
            <consortium name="Genoscope - CEA"/>
            <person name="William W."/>
        </authorList>
    </citation>
    <scope>NUCLEOTIDE SEQUENCE</scope>
</reference>
<dbReference type="GO" id="GO:0004672">
    <property type="term" value="F:protein kinase activity"/>
    <property type="evidence" value="ECO:0007669"/>
    <property type="project" value="InterPro"/>
</dbReference>
<dbReference type="Proteomes" id="UP000692954">
    <property type="component" value="Unassembled WGS sequence"/>
</dbReference>
<dbReference type="SMART" id="SM00220">
    <property type="entry name" value="S_TKc"/>
    <property type="match status" value="1"/>
</dbReference>
<gene>
    <name evidence="2" type="ORF">PSON_ATCC_30995.1.T1050022</name>
</gene>
<feature type="domain" description="Protein kinase" evidence="1">
    <location>
        <begin position="278"/>
        <end position="556"/>
    </location>
</feature>
<comment type="caution">
    <text evidence="2">The sequence shown here is derived from an EMBL/GenBank/DDBJ whole genome shotgun (WGS) entry which is preliminary data.</text>
</comment>
<accession>A0A8S1QEX9</accession>
<dbReference type="Pfam" id="PF00069">
    <property type="entry name" value="Pkinase"/>
    <property type="match status" value="1"/>
</dbReference>
<dbReference type="InterPro" id="IPR000719">
    <property type="entry name" value="Prot_kinase_dom"/>
</dbReference>
<evidence type="ECO:0000313" key="3">
    <source>
        <dbReference type="Proteomes" id="UP000692954"/>
    </source>
</evidence>